<evidence type="ECO:0000313" key="7">
    <source>
        <dbReference type="Proteomes" id="UP000623967"/>
    </source>
</evidence>
<protein>
    <submittedName>
        <fullName evidence="6">LacI family DNA-binding transcriptional regulator</fullName>
    </submittedName>
</protein>
<reference evidence="6 7" key="1">
    <citation type="submission" date="2021-01" db="EMBL/GenBank/DDBJ databases">
        <title>Genome public.</title>
        <authorList>
            <person name="Liu C."/>
            <person name="Sun Q."/>
        </authorList>
    </citation>
    <scope>NUCLEOTIDE SEQUENCE [LARGE SCALE GENOMIC DNA]</scope>
    <source>
        <strain evidence="6 7">YIM B02564</strain>
    </source>
</reference>
<accession>A0ABS1TU24</accession>
<organism evidence="6 7">
    <name type="scientific">Neobacillus paridis</name>
    <dbReference type="NCBI Taxonomy" id="2803862"/>
    <lineage>
        <taxon>Bacteria</taxon>
        <taxon>Bacillati</taxon>
        <taxon>Bacillota</taxon>
        <taxon>Bacilli</taxon>
        <taxon>Bacillales</taxon>
        <taxon>Bacillaceae</taxon>
        <taxon>Neobacillus</taxon>
    </lineage>
</organism>
<dbReference type="InterPro" id="IPR001761">
    <property type="entry name" value="Peripla_BP/Lac1_sug-bd_dom"/>
</dbReference>
<dbReference type="SMART" id="SM00354">
    <property type="entry name" value="HTH_LACI"/>
    <property type="match status" value="1"/>
</dbReference>
<dbReference type="Gene3D" id="1.10.260.40">
    <property type="entry name" value="lambda repressor-like DNA-binding domains"/>
    <property type="match status" value="1"/>
</dbReference>
<evidence type="ECO:0000256" key="4">
    <source>
        <dbReference type="ARBA" id="ARBA00023163"/>
    </source>
</evidence>
<dbReference type="PROSITE" id="PS50932">
    <property type="entry name" value="HTH_LACI_2"/>
    <property type="match status" value="1"/>
</dbReference>
<evidence type="ECO:0000256" key="2">
    <source>
        <dbReference type="ARBA" id="ARBA00023015"/>
    </source>
</evidence>
<keyword evidence="1" id="KW-0678">Repressor</keyword>
<dbReference type="PANTHER" id="PTHR30146:SF148">
    <property type="entry name" value="HTH-TYPE TRANSCRIPTIONAL REPRESSOR PURR-RELATED"/>
    <property type="match status" value="1"/>
</dbReference>
<dbReference type="EMBL" id="JAESWB010000365">
    <property type="protein sequence ID" value="MBL4954815.1"/>
    <property type="molecule type" value="Genomic_DNA"/>
</dbReference>
<dbReference type="InterPro" id="IPR010982">
    <property type="entry name" value="Lambda_DNA-bd_dom_sf"/>
</dbReference>
<keyword evidence="3 6" id="KW-0238">DNA-binding</keyword>
<keyword evidence="7" id="KW-1185">Reference proteome</keyword>
<comment type="caution">
    <text evidence="6">The sequence shown here is derived from an EMBL/GenBank/DDBJ whole genome shotgun (WGS) entry which is preliminary data.</text>
</comment>
<dbReference type="InterPro" id="IPR000843">
    <property type="entry name" value="HTH_LacI"/>
</dbReference>
<dbReference type="PANTHER" id="PTHR30146">
    <property type="entry name" value="LACI-RELATED TRANSCRIPTIONAL REPRESSOR"/>
    <property type="match status" value="1"/>
</dbReference>
<proteinExistence type="predicted"/>
<dbReference type="CDD" id="cd06267">
    <property type="entry name" value="PBP1_LacI_sugar_binding-like"/>
    <property type="match status" value="1"/>
</dbReference>
<dbReference type="SUPFAM" id="SSF53822">
    <property type="entry name" value="Periplasmic binding protein-like I"/>
    <property type="match status" value="1"/>
</dbReference>
<dbReference type="Pfam" id="PF00356">
    <property type="entry name" value="LacI"/>
    <property type="match status" value="1"/>
</dbReference>
<evidence type="ECO:0000313" key="6">
    <source>
        <dbReference type="EMBL" id="MBL4954815.1"/>
    </source>
</evidence>
<dbReference type="SUPFAM" id="SSF47413">
    <property type="entry name" value="lambda repressor-like DNA-binding domains"/>
    <property type="match status" value="1"/>
</dbReference>
<evidence type="ECO:0000259" key="5">
    <source>
        <dbReference type="PROSITE" id="PS50932"/>
    </source>
</evidence>
<evidence type="ECO:0000256" key="1">
    <source>
        <dbReference type="ARBA" id="ARBA00022491"/>
    </source>
</evidence>
<keyword evidence="2" id="KW-0805">Transcription regulation</keyword>
<dbReference type="Gene3D" id="3.40.50.2300">
    <property type="match status" value="2"/>
</dbReference>
<evidence type="ECO:0000256" key="3">
    <source>
        <dbReference type="ARBA" id="ARBA00023125"/>
    </source>
</evidence>
<dbReference type="PROSITE" id="PS00356">
    <property type="entry name" value="HTH_LACI_1"/>
    <property type="match status" value="1"/>
</dbReference>
<gene>
    <name evidence="6" type="ORF">JK635_21890</name>
</gene>
<dbReference type="CDD" id="cd01392">
    <property type="entry name" value="HTH_LacI"/>
    <property type="match status" value="1"/>
</dbReference>
<dbReference type="InterPro" id="IPR028082">
    <property type="entry name" value="Peripla_BP_I"/>
</dbReference>
<dbReference type="PRINTS" id="PR00036">
    <property type="entry name" value="HTHLACI"/>
</dbReference>
<name>A0ABS1TU24_9BACI</name>
<sequence length="353" mass="39833">MTIRSIYQLLCKRLPSYGDDYLNNNVTIKDVAKASGVSTATVSRVLRNKGYASNEIREKVLSTAKMLNYQPNALARSLKNHQTHTIGVVIPDISNPYFMRISRGIEDTVYQNGYNLIFASAEEKPKKENELLNLLFEKRVDAIVLATSGQNEEIVNKIKNSRIPIVLVDRELTEQNESIDFVAEDNFNAAFELTNYLLSKGHTRIGVVNGPQTVSTGIERYNGFKKAIQEYGLEEDPDFIFNGNFNQEDGENAVKNFFNRNNKPTAIISFNNTMSFGVLLQLTRMGYSLPRDVVLASYGEVEGAKLLKSPNIVYVSQSPYEMGVRVGEILMNRLMNHSTEPVIEKFRPKILIE</sequence>
<keyword evidence="4" id="KW-0804">Transcription</keyword>
<dbReference type="Pfam" id="PF00532">
    <property type="entry name" value="Peripla_BP_1"/>
    <property type="match status" value="1"/>
</dbReference>
<dbReference type="GO" id="GO:0003677">
    <property type="term" value="F:DNA binding"/>
    <property type="evidence" value="ECO:0007669"/>
    <property type="project" value="UniProtKB-KW"/>
</dbReference>
<feature type="domain" description="HTH lacI-type" evidence="5">
    <location>
        <begin position="26"/>
        <end position="80"/>
    </location>
</feature>
<dbReference type="Proteomes" id="UP000623967">
    <property type="component" value="Unassembled WGS sequence"/>
</dbReference>